<reference evidence="1 2" key="1">
    <citation type="submission" date="2014-04" db="EMBL/GenBank/DDBJ databases">
        <authorList>
            <consortium name="DOE Joint Genome Institute"/>
            <person name="Kuo A."/>
            <person name="Kohler A."/>
            <person name="Costa M.D."/>
            <person name="Nagy L.G."/>
            <person name="Floudas D."/>
            <person name="Copeland A."/>
            <person name="Barry K.W."/>
            <person name="Cichocki N."/>
            <person name="Veneault-Fourrey C."/>
            <person name="LaButti K."/>
            <person name="Lindquist E.A."/>
            <person name="Lipzen A."/>
            <person name="Lundell T."/>
            <person name="Morin E."/>
            <person name="Murat C."/>
            <person name="Sun H."/>
            <person name="Tunlid A."/>
            <person name="Henrissat B."/>
            <person name="Grigoriev I.V."/>
            <person name="Hibbett D.S."/>
            <person name="Martin F."/>
            <person name="Nordberg H.P."/>
            <person name="Cantor M.N."/>
            <person name="Hua S.X."/>
        </authorList>
    </citation>
    <scope>NUCLEOTIDE SEQUENCE [LARGE SCALE GENOMIC DNA]</scope>
    <source>
        <strain evidence="1 2">441</strain>
    </source>
</reference>
<reference evidence="2" key="2">
    <citation type="submission" date="2015-01" db="EMBL/GenBank/DDBJ databases">
        <title>Evolutionary Origins and Diversification of the Mycorrhizal Mutualists.</title>
        <authorList>
            <consortium name="DOE Joint Genome Institute"/>
            <consortium name="Mycorrhizal Genomics Consortium"/>
            <person name="Kohler A."/>
            <person name="Kuo A."/>
            <person name="Nagy L.G."/>
            <person name="Floudas D."/>
            <person name="Copeland A."/>
            <person name="Barry K.W."/>
            <person name="Cichocki N."/>
            <person name="Veneault-Fourrey C."/>
            <person name="LaButti K."/>
            <person name="Lindquist E.A."/>
            <person name="Lipzen A."/>
            <person name="Lundell T."/>
            <person name="Morin E."/>
            <person name="Murat C."/>
            <person name="Riley R."/>
            <person name="Ohm R."/>
            <person name="Sun H."/>
            <person name="Tunlid A."/>
            <person name="Henrissat B."/>
            <person name="Grigoriev I.V."/>
            <person name="Hibbett D.S."/>
            <person name="Martin F."/>
        </authorList>
    </citation>
    <scope>NUCLEOTIDE SEQUENCE [LARGE SCALE GENOMIC DNA]</scope>
    <source>
        <strain evidence="2">441</strain>
    </source>
</reference>
<dbReference type="HOGENOM" id="CLU_2321280_0_0_1"/>
<proteinExistence type="predicted"/>
<dbReference type="Proteomes" id="UP000054018">
    <property type="component" value="Unassembled WGS sequence"/>
</dbReference>
<sequence>MFGVASAPAQNLTPVAVGVYQSTRRGKFRVCETIYRYNAVTIECDHRNPAAGVRFFEEIGFGTRLWFIRDVVLFSGPTKITDRLTTMSHSIAAFFSLVP</sequence>
<name>A0A0C9YE49_9AGAM</name>
<evidence type="ECO:0000313" key="2">
    <source>
        <dbReference type="Proteomes" id="UP000054018"/>
    </source>
</evidence>
<protein>
    <submittedName>
        <fullName evidence="1">Uncharacterized protein</fullName>
    </submittedName>
</protein>
<organism evidence="1 2">
    <name type="scientific">Pisolithus microcarpus 441</name>
    <dbReference type="NCBI Taxonomy" id="765257"/>
    <lineage>
        <taxon>Eukaryota</taxon>
        <taxon>Fungi</taxon>
        <taxon>Dikarya</taxon>
        <taxon>Basidiomycota</taxon>
        <taxon>Agaricomycotina</taxon>
        <taxon>Agaricomycetes</taxon>
        <taxon>Agaricomycetidae</taxon>
        <taxon>Boletales</taxon>
        <taxon>Sclerodermatineae</taxon>
        <taxon>Pisolithaceae</taxon>
        <taxon>Pisolithus</taxon>
    </lineage>
</organism>
<accession>A0A0C9YE49</accession>
<dbReference type="AlphaFoldDB" id="A0A0C9YE49"/>
<keyword evidence="2" id="KW-1185">Reference proteome</keyword>
<gene>
    <name evidence="1" type="ORF">PISMIDRAFT_463860</name>
</gene>
<evidence type="ECO:0000313" key="1">
    <source>
        <dbReference type="EMBL" id="KIK12129.1"/>
    </source>
</evidence>
<dbReference type="EMBL" id="KN834114">
    <property type="protein sequence ID" value="KIK12129.1"/>
    <property type="molecule type" value="Genomic_DNA"/>
</dbReference>